<feature type="chain" id="PRO_5047479125" description="LPXTG cell wall anchor domain-containing protein" evidence="2">
    <location>
        <begin position="38"/>
        <end position="223"/>
    </location>
</feature>
<keyword evidence="2" id="KW-0732">Signal</keyword>
<feature type="region of interest" description="Disordered" evidence="1">
    <location>
        <begin position="176"/>
        <end position="197"/>
    </location>
</feature>
<dbReference type="RefSeq" id="WP_344060417.1">
    <property type="nucleotide sequence ID" value="NZ_BAAAPU010000007.1"/>
</dbReference>
<gene>
    <name evidence="3" type="ORF">GCM10009817_16650</name>
</gene>
<organism evidence="3 4">
    <name type="scientific">Terrabacter lapilli</name>
    <dbReference type="NCBI Taxonomy" id="436231"/>
    <lineage>
        <taxon>Bacteria</taxon>
        <taxon>Bacillati</taxon>
        <taxon>Actinomycetota</taxon>
        <taxon>Actinomycetes</taxon>
        <taxon>Micrococcales</taxon>
        <taxon>Intrasporangiaceae</taxon>
        <taxon>Terrabacter</taxon>
    </lineage>
</organism>
<feature type="region of interest" description="Disordered" evidence="1">
    <location>
        <begin position="109"/>
        <end position="153"/>
    </location>
</feature>
<dbReference type="Proteomes" id="UP001500013">
    <property type="component" value="Unassembled WGS sequence"/>
</dbReference>
<feature type="compositionally biased region" description="Low complexity" evidence="1">
    <location>
        <begin position="112"/>
        <end position="138"/>
    </location>
</feature>
<keyword evidence="4" id="KW-1185">Reference proteome</keyword>
<sequence>MTQLTIHIPRRAVTLVAAGSLALSGAAALATGWSASAAQGNDTVHQVWVCKYVQKPGVREVLKGGKNPIYVDWHSLTGRTTAPEVGDTFSDAQLKSVVVQIGGSSPGAQACGAVTTEGSTTPTTSKPTKTTPTTTTTPAGGGGGSTGGSMGGGAGGAGGVGGGAGGAGGVGGVTGPVPGVVAPHTGGEGDTSSNEVLGSGLLASGLALAVVEAIRRRRENATR</sequence>
<dbReference type="EMBL" id="BAAAPU010000007">
    <property type="protein sequence ID" value="GAA1976989.1"/>
    <property type="molecule type" value="Genomic_DNA"/>
</dbReference>
<feature type="compositionally biased region" description="Low complexity" evidence="1">
    <location>
        <begin position="176"/>
        <end position="185"/>
    </location>
</feature>
<feature type="compositionally biased region" description="Gly residues" evidence="1">
    <location>
        <begin position="139"/>
        <end position="153"/>
    </location>
</feature>
<reference evidence="3 4" key="1">
    <citation type="journal article" date="2019" name="Int. J. Syst. Evol. Microbiol.">
        <title>The Global Catalogue of Microorganisms (GCM) 10K type strain sequencing project: providing services to taxonomists for standard genome sequencing and annotation.</title>
        <authorList>
            <consortium name="The Broad Institute Genomics Platform"/>
            <consortium name="The Broad Institute Genome Sequencing Center for Infectious Disease"/>
            <person name="Wu L."/>
            <person name="Ma J."/>
        </authorList>
    </citation>
    <scope>NUCLEOTIDE SEQUENCE [LARGE SCALE GENOMIC DNA]</scope>
    <source>
        <strain evidence="3 4">JCM 15628</strain>
    </source>
</reference>
<evidence type="ECO:0000256" key="1">
    <source>
        <dbReference type="SAM" id="MobiDB-lite"/>
    </source>
</evidence>
<feature type="signal peptide" evidence="2">
    <location>
        <begin position="1"/>
        <end position="37"/>
    </location>
</feature>
<evidence type="ECO:0000313" key="4">
    <source>
        <dbReference type="Proteomes" id="UP001500013"/>
    </source>
</evidence>
<comment type="caution">
    <text evidence="3">The sequence shown here is derived from an EMBL/GenBank/DDBJ whole genome shotgun (WGS) entry which is preliminary data.</text>
</comment>
<protein>
    <recommendedName>
        <fullName evidence="5">LPXTG cell wall anchor domain-containing protein</fullName>
    </recommendedName>
</protein>
<evidence type="ECO:0000313" key="3">
    <source>
        <dbReference type="EMBL" id="GAA1976989.1"/>
    </source>
</evidence>
<evidence type="ECO:0008006" key="5">
    <source>
        <dbReference type="Google" id="ProtNLM"/>
    </source>
</evidence>
<evidence type="ECO:0000256" key="2">
    <source>
        <dbReference type="SAM" id="SignalP"/>
    </source>
</evidence>
<accession>A0ABN2RY14</accession>
<name>A0ABN2RY14_9MICO</name>
<proteinExistence type="predicted"/>